<protein>
    <submittedName>
        <fullName evidence="1">Uncharacterized protein</fullName>
    </submittedName>
</protein>
<dbReference type="RefSeq" id="WP_020546851.1">
    <property type="nucleotide sequence ID" value="NZ_CP068985.1"/>
</dbReference>
<accession>A0ABX8TZX0</accession>
<gene>
    <name evidence="1" type="ORF">Nocox_17190</name>
</gene>
<organism evidence="1 2">
    <name type="scientific">Nonomuraea coxensis DSM 45129</name>
    <dbReference type="NCBI Taxonomy" id="1122611"/>
    <lineage>
        <taxon>Bacteria</taxon>
        <taxon>Bacillati</taxon>
        <taxon>Actinomycetota</taxon>
        <taxon>Actinomycetes</taxon>
        <taxon>Streptosporangiales</taxon>
        <taxon>Streptosporangiaceae</taxon>
        <taxon>Nonomuraea</taxon>
    </lineage>
</organism>
<proteinExistence type="predicted"/>
<dbReference type="Proteomes" id="UP000824681">
    <property type="component" value="Chromosome"/>
</dbReference>
<reference evidence="1 2" key="1">
    <citation type="journal article" date="2021" name="ACS Chem. Biol.">
        <title>Genomic-Led Discovery of a Novel Glycopeptide Antibiotic by Nonomuraea coxensis DSM 45129.</title>
        <authorList>
            <person name="Yushchuk O."/>
            <person name="Vior N.M."/>
            <person name="Andreo-Vidal A."/>
            <person name="Berini F."/>
            <person name="Ruckert C."/>
            <person name="Busche T."/>
            <person name="Binda E."/>
            <person name="Kalinowski J."/>
            <person name="Truman A.W."/>
            <person name="Marinelli F."/>
        </authorList>
    </citation>
    <scope>NUCLEOTIDE SEQUENCE [LARGE SCALE GENOMIC DNA]</scope>
    <source>
        <strain evidence="1 2">DSM 45129</strain>
    </source>
</reference>
<name>A0ABX8TZX0_9ACTN</name>
<evidence type="ECO:0000313" key="1">
    <source>
        <dbReference type="EMBL" id="QYC41050.1"/>
    </source>
</evidence>
<sequence length="52" mass="5515">MTGPSPITDKVRKVPATPRVGEDALTEVSEREAGLAAARPFFLDTAYAKVSP</sequence>
<evidence type="ECO:0000313" key="2">
    <source>
        <dbReference type="Proteomes" id="UP000824681"/>
    </source>
</evidence>
<dbReference type="EMBL" id="CP068985">
    <property type="protein sequence ID" value="QYC41050.1"/>
    <property type="molecule type" value="Genomic_DNA"/>
</dbReference>
<keyword evidence="2" id="KW-1185">Reference proteome</keyword>